<accession>A0A9D1EF86</accession>
<feature type="chain" id="PRO_5039593470" description="Carbohydrate-binding domain-containing protein" evidence="2">
    <location>
        <begin position="21"/>
        <end position="452"/>
    </location>
</feature>
<dbReference type="Gene3D" id="2.160.20.20">
    <property type="match status" value="1"/>
</dbReference>
<feature type="region of interest" description="Disordered" evidence="1">
    <location>
        <begin position="24"/>
        <end position="50"/>
    </location>
</feature>
<evidence type="ECO:0000256" key="1">
    <source>
        <dbReference type="SAM" id="MobiDB-lite"/>
    </source>
</evidence>
<comment type="caution">
    <text evidence="3">The sequence shown here is derived from an EMBL/GenBank/DDBJ whole genome shotgun (WGS) entry which is preliminary data.</text>
</comment>
<sequence>MQKRFSYLLLTMLVTAFSIAGCSNDSNSDPSSTVSLEETTENPAFLTPGYTKTSPSVLTSVYTINNETQTLNGDVFQSSSNNENALLVSEEGQLTLQNASIHKSGTITQSEAENSYGQNAALAVIGGSHASLTNTTITSSSPESNGVVVAGENSSIQATDLAITTIGDNSNGMDTTYNGQLEASNVNITTTGAYSAPVSVSQNHSKIHITGGKLSASHAVSPCLFSAGNLTVDSVTGSSQNNAASIEGGSVTWLDSSFTSAGNYGILLYETSDSTAGSSSFSSENSRLTATATDSIFYATNTTAYIDLTNTIIDSSSNLLLNCSGNSNGNWGEEGDNGAIVKLNADTQTLQGNIQCDSISEVSINLKNNSRLTGAVNTANTGDLVSMQLDSSSQWNVTDTSYVHVLKNSNSNCSNIISNGNIIYYDDTNSANDWLDGETIELDNGGSLTPMP</sequence>
<organism evidence="3 4">
    <name type="scientific">Candidatus Fimimorpha faecalis</name>
    <dbReference type="NCBI Taxonomy" id="2840824"/>
    <lineage>
        <taxon>Bacteria</taxon>
        <taxon>Bacillati</taxon>
        <taxon>Bacillota</taxon>
        <taxon>Clostridia</taxon>
        <taxon>Eubacteriales</taxon>
        <taxon>Candidatus Fimimorpha</taxon>
    </lineage>
</organism>
<name>A0A9D1EF86_9FIRM</name>
<gene>
    <name evidence="3" type="ORF">IAC96_09955</name>
</gene>
<evidence type="ECO:0008006" key="5">
    <source>
        <dbReference type="Google" id="ProtNLM"/>
    </source>
</evidence>
<feature type="signal peptide" evidence="2">
    <location>
        <begin position="1"/>
        <end position="20"/>
    </location>
</feature>
<evidence type="ECO:0000313" key="4">
    <source>
        <dbReference type="Proteomes" id="UP000824201"/>
    </source>
</evidence>
<proteinExistence type="predicted"/>
<reference evidence="3" key="2">
    <citation type="journal article" date="2021" name="PeerJ">
        <title>Extensive microbial diversity within the chicken gut microbiome revealed by metagenomics and culture.</title>
        <authorList>
            <person name="Gilroy R."/>
            <person name="Ravi A."/>
            <person name="Getino M."/>
            <person name="Pursley I."/>
            <person name="Horton D.L."/>
            <person name="Alikhan N.F."/>
            <person name="Baker D."/>
            <person name="Gharbi K."/>
            <person name="Hall N."/>
            <person name="Watson M."/>
            <person name="Adriaenssens E.M."/>
            <person name="Foster-Nyarko E."/>
            <person name="Jarju S."/>
            <person name="Secka A."/>
            <person name="Antonio M."/>
            <person name="Oren A."/>
            <person name="Chaudhuri R.R."/>
            <person name="La Ragione R."/>
            <person name="Hildebrand F."/>
            <person name="Pallen M.J."/>
        </authorList>
    </citation>
    <scope>NUCLEOTIDE SEQUENCE</scope>
    <source>
        <strain evidence="3">ChiW13-3771</strain>
    </source>
</reference>
<evidence type="ECO:0000313" key="3">
    <source>
        <dbReference type="EMBL" id="HIR89262.1"/>
    </source>
</evidence>
<evidence type="ECO:0000256" key="2">
    <source>
        <dbReference type="SAM" id="SignalP"/>
    </source>
</evidence>
<dbReference type="PROSITE" id="PS51257">
    <property type="entry name" value="PROKAR_LIPOPROTEIN"/>
    <property type="match status" value="1"/>
</dbReference>
<keyword evidence="2" id="KW-0732">Signal</keyword>
<dbReference type="AlphaFoldDB" id="A0A9D1EF86"/>
<feature type="compositionally biased region" description="Polar residues" evidence="1">
    <location>
        <begin position="24"/>
        <end position="37"/>
    </location>
</feature>
<reference evidence="3" key="1">
    <citation type="submission" date="2020-10" db="EMBL/GenBank/DDBJ databases">
        <authorList>
            <person name="Gilroy R."/>
        </authorList>
    </citation>
    <scope>NUCLEOTIDE SEQUENCE</scope>
    <source>
        <strain evidence="3">ChiW13-3771</strain>
    </source>
</reference>
<dbReference type="EMBL" id="DVHN01000128">
    <property type="protein sequence ID" value="HIR89262.1"/>
    <property type="molecule type" value="Genomic_DNA"/>
</dbReference>
<dbReference type="InterPro" id="IPR012332">
    <property type="entry name" value="Autotransporter_pectin_lyase_C"/>
</dbReference>
<dbReference type="Proteomes" id="UP000824201">
    <property type="component" value="Unassembled WGS sequence"/>
</dbReference>
<protein>
    <recommendedName>
        <fullName evidence="5">Carbohydrate-binding domain-containing protein</fullName>
    </recommendedName>
</protein>